<reference evidence="2" key="2">
    <citation type="submission" date="2015-08" db="UniProtKB">
        <authorList>
            <consortium name="WormBaseParasite"/>
        </authorList>
    </citation>
    <scope>IDENTIFICATION</scope>
</reference>
<keyword evidence="1" id="KW-1185">Reference proteome</keyword>
<sequence>MLSMRKSVFDHGLYCDIVIKNINSIRWKKFSYRRGTRSVGLVNVYLKPPSSAMEVECWTTDYKNTLKSVRNQY</sequence>
<organism evidence="1 2">
    <name type="scientific">Strongyloides venezuelensis</name>
    <name type="common">Threadworm</name>
    <dbReference type="NCBI Taxonomy" id="75913"/>
    <lineage>
        <taxon>Eukaryota</taxon>
        <taxon>Metazoa</taxon>
        <taxon>Ecdysozoa</taxon>
        <taxon>Nematoda</taxon>
        <taxon>Chromadorea</taxon>
        <taxon>Rhabditida</taxon>
        <taxon>Tylenchina</taxon>
        <taxon>Panagrolaimomorpha</taxon>
        <taxon>Strongyloidoidea</taxon>
        <taxon>Strongyloididae</taxon>
        <taxon>Strongyloides</taxon>
    </lineage>
</organism>
<dbReference type="AlphaFoldDB" id="A0A0K0F2J0"/>
<accession>A0A0K0F2J0</accession>
<evidence type="ECO:0000313" key="2">
    <source>
        <dbReference type="WBParaSite" id="SVE_0301900.1"/>
    </source>
</evidence>
<dbReference type="WBParaSite" id="SVE_0301900.1">
    <property type="protein sequence ID" value="SVE_0301900.1"/>
    <property type="gene ID" value="SVE_0301900"/>
</dbReference>
<protein>
    <submittedName>
        <fullName evidence="2">Ovule protein</fullName>
    </submittedName>
</protein>
<evidence type="ECO:0000313" key="1">
    <source>
        <dbReference type="Proteomes" id="UP000035680"/>
    </source>
</evidence>
<proteinExistence type="predicted"/>
<reference evidence="1" key="1">
    <citation type="submission" date="2014-07" db="EMBL/GenBank/DDBJ databases">
        <authorList>
            <person name="Martin A.A"/>
            <person name="De Silva N."/>
        </authorList>
    </citation>
    <scope>NUCLEOTIDE SEQUENCE</scope>
</reference>
<dbReference type="Proteomes" id="UP000035680">
    <property type="component" value="Unassembled WGS sequence"/>
</dbReference>
<name>A0A0K0F2J0_STRVS</name>